<evidence type="ECO:0000259" key="3">
    <source>
        <dbReference type="SMART" id="SM00477"/>
    </source>
</evidence>
<proteinExistence type="predicted"/>
<dbReference type="GO" id="GO:0016787">
    <property type="term" value="F:hydrolase activity"/>
    <property type="evidence" value="ECO:0007669"/>
    <property type="project" value="InterPro"/>
</dbReference>
<protein>
    <submittedName>
        <fullName evidence="5">Uncharacterized protein</fullName>
    </submittedName>
</protein>
<dbReference type="GO" id="GO:0046872">
    <property type="term" value="F:metal ion binding"/>
    <property type="evidence" value="ECO:0007669"/>
    <property type="project" value="InterPro"/>
</dbReference>
<reference evidence="5" key="4">
    <citation type="submission" date="2025-09" db="UniProtKB">
        <authorList>
            <consortium name="Ensembl"/>
        </authorList>
    </citation>
    <scope>IDENTIFICATION</scope>
</reference>
<sequence>MILFTPGLLLLLLLALSGCFSEVVDDFLNKCPQFFANPGKTVCTPTVFPDKNRYKKICQSLYEEQGVYVYEYATLYDTANKIPVYSAYKFEGLMGCKRNNNWFIEPQLDKPDAEGTMKLDNNGALLSNQAVNIDYFNSGYHRGHLAPVLHARSKNCSNATFTLTNAAPQNGSFNSGKWRVTEAKVAKILEEKCAENSRYIVTGVVPGTKKINNRVRIPSFFWTAYICLDNNQKVTTAGAFLGKNRNDIEVSELNISSLESRHLFLYLLCMLIIFFFFYSGCKSILVIKNTISM</sequence>
<evidence type="ECO:0000256" key="2">
    <source>
        <dbReference type="SAM" id="SignalP"/>
    </source>
</evidence>
<evidence type="ECO:0000256" key="1">
    <source>
        <dbReference type="SAM" id="Phobius"/>
    </source>
</evidence>
<keyword evidence="1" id="KW-1133">Transmembrane helix</keyword>
<dbReference type="Proteomes" id="UP000018467">
    <property type="component" value="Unassembled WGS sequence"/>
</dbReference>
<accession>A0A3B1J7R8</accession>
<keyword evidence="1" id="KW-0472">Membrane</keyword>
<dbReference type="PANTHER" id="PTHR21472">
    <property type="entry name" value="ENDONUCLEASE DOMAIN-CONTAINING 1 PROTEIN ENDOD1"/>
    <property type="match status" value="1"/>
</dbReference>
<keyword evidence="6" id="KW-1185">Reference proteome</keyword>
<feature type="signal peptide" evidence="2">
    <location>
        <begin position="1"/>
        <end position="21"/>
    </location>
</feature>
<dbReference type="Pfam" id="PF01223">
    <property type="entry name" value="Endonuclease_NS"/>
    <property type="match status" value="1"/>
</dbReference>
<reference evidence="5" key="3">
    <citation type="submission" date="2025-08" db="UniProtKB">
        <authorList>
            <consortium name="Ensembl"/>
        </authorList>
    </citation>
    <scope>IDENTIFICATION</scope>
</reference>
<dbReference type="InterPro" id="IPR039015">
    <property type="entry name" value="ENDOD1"/>
</dbReference>
<dbReference type="InterPro" id="IPR044925">
    <property type="entry name" value="His-Me_finger_sf"/>
</dbReference>
<keyword evidence="2" id="KW-0732">Signal</keyword>
<dbReference type="GeneTree" id="ENSGT01030000234592"/>
<evidence type="ECO:0000313" key="5">
    <source>
        <dbReference type="Ensembl" id="ENSAMXP00000037369.1"/>
    </source>
</evidence>
<feature type="chain" id="PRO_5017176814" evidence="2">
    <location>
        <begin position="22"/>
        <end position="293"/>
    </location>
</feature>
<reference evidence="6" key="2">
    <citation type="journal article" date="2014" name="Nat. Commun.">
        <title>The cavefish genome reveals candidate genes for eye loss.</title>
        <authorList>
            <person name="McGaugh S.E."/>
            <person name="Gross J.B."/>
            <person name="Aken B."/>
            <person name="Blin M."/>
            <person name="Borowsky R."/>
            <person name="Chalopin D."/>
            <person name="Hinaux H."/>
            <person name="Jeffery W.R."/>
            <person name="Keene A."/>
            <person name="Ma L."/>
            <person name="Minx P."/>
            <person name="Murphy D."/>
            <person name="O'Quin K.E."/>
            <person name="Retaux S."/>
            <person name="Rohner N."/>
            <person name="Searle S.M."/>
            <person name="Stahl B.A."/>
            <person name="Tabin C."/>
            <person name="Volff J.N."/>
            <person name="Yoshizawa M."/>
            <person name="Warren W.C."/>
        </authorList>
    </citation>
    <scope>NUCLEOTIDE SEQUENCE [LARGE SCALE GENOMIC DNA]</scope>
    <source>
        <strain evidence="6">female</strain>
    </source>
</reference>
<feature type="transmembrane region" description="Helical" evidence="1">
    <location>
        <begin position="263"/>
        <end position="287"/>
    </location>
</feature>
<dbReference type="SMART" id="SM00892">
    <property type="entry name" value="Endonuclease_NS"/>
    <property type="match status" value="1"/>
</dbReference>
<keyword evidence="1" id="KW-0812">Transmembrane</keyword>
<dbReference type="SUPFAM" id="SSF54060">
    <property type="entry name" value="His-Me finger endonucleases"/>
    <property type="match status" value="1"/>
</dbReference>
<dbReference type="AlphaFoldDB" id="A0A3B1J7R8"/>
<dbReference type="GO" id="GO:0003676">
    <property type="term" value="F:nucleic acid binding"/>
    <property type="evidence" value="ECO:0007669"/>
    <property type="project" value="InterPro"/>
</dbReference>
<dbReference type="InParanoid" id="A0A3B1J7R8"/>
<dbReference type="PANTHER" id="PTHR21472:SF30">
    <property type="entry name" value="ENDONUCLEASE DOMAIN-CONTAINING 1 PROTEIN-RELATED"/>
    <property type="match status" value="1"/>
</dbReference>
<feature type="domain" description="ENPP1-3/EXOG-like endonuclease/phosphodiesterase" evidence="3">
    <location>
        <begin position="69"/>
        <end position="271"/>
    </location>
</feature>
<evidence type="ECO:0000259" key="4">
    <source>
        <dbReference type="SMART" id="SM00892"/>
    </source>
</evidence>
<name>A0A3B1J7R8_ASTMX</name>
<dbReference type="InterPro" id="IPR020821">
    <property type="entry name" value="ENPP1-3/EXOG-like_nuc-like"/>
</dbReference>
<dbReference type="Bgee" id="ENSAMXG00000038214">
    <property type="expression patterns" value="Expressed in zone of skin and 4 other cell types or tissues"/>
</dbReference>
<organism evidence="5 6">
    <name type="scientific">Astyanax mexicanus</name>
    <name type="common">Blind cave fish</name>
    <name type="synonym">Astyanax fasciatus mexicanus</name>
    <dbReference type="NCBI Taxonomy" id="7994"/>
    <lineage>
        <taxon>Eukaryota</taxon>
        <taxon>Metazoa</taxon>
        <taxon>Chordata</taxon>
        <taxon>Craniata</taxon>
        <taxon>Vertebrata</taxon>
        <taxon>Euteleostomi</taxon>
        <taxon>Actinopterygii</taxon>
        <taxon>Neopterygii</taxon>
        <taxon>Teleostei</taxon>
        <taxon>Ostariophysi</taxon>
        <taxon>Characiformes</taxon>
        <taxon>Characoidei</taxon>
        <taxon>Acestrorhamphidae</taxon>
        <taxon>Acestrorhamphinae</taxon>
        <taxon>Astyanax</taxon>
    </lineage>
</organism>
<dbReference type="InterPro" id="IPR044929">
    <property type="entry name" value="DNA/RNA_non-sp_Endonuclease_sf"/>
</dbReference>
<dbReference type="InterPro" id="IPR001604">
    <property type="entry name" value="Endo_G_ENPP1-like_dom"/>
</dbReference>
<reference evidence="6" key="1">
    <citation type="submission" date="2013-03" db="EMBL/GenBank/DDBJ databases">
        <authorList>
            <person name="Jeffery W."/>
            <person name="Warren W."/>
            <person name="Wilson R.K."/>
        </authorList>
    </citation>
    <scope>NUCLEOTIDE SEQUENCE</scope>
    <source>
        <strain evidence="6">female</strain>
    </source>
</reference>
<evidence type="ECO:0000313" key="6">
    <source>
        <dbReference type="Proteomes" id="UP000018467"/>
    </source>
</evidence>
<dbReference type="Ensembl" id="ENSAMXT00000042847.1">
    <property type="protein sequence ID" value="ENSAMXP00000037369.1"/>
    <property type="gene ID" value="ENSAMXG00000038214.1"/>
</dbReference>
<dbReference type="STRING" id="7994.ENSAMXP00000037369"/>
<feature type="domain" description="DNA/RNA non-specific endonuclease/pyrophosphatase/phosphodiesterase" evidence="4">
    <location>
        <begin position="68"/>
        <end position="275"/>
    </location>
</feature>
<dbReference type="Gene3D" id="3.40.570.10">
    <property type="entry name" value="Extracellular Endonuclease, subunit A"/>
    <property type="match status" value="1"/>
</dbReference>
<dbReference type="SMART" id="SM00477">
    <property type="entry name" value="NUC"/>
    <property type="match status" value="1"/>
</dbReference>